<sequence length="616" mass="67083">RGSAILQQPQSHPQQQPRNTTQRPAAARAEVEEDDVNNPLRGAVGRVAALWREVGVHRSPPRPPAAAVDCLKRLACRECSRDSGIPDMTFEYHPCHLCSAEEERVPAAVSKRLSPARGTQSRRLEIPGLDGLRVEEAAGQEEEQEAADVDSKKAATMGDAESWNGPRRSASWRFCQPKRETALRQRARTGSRMRAGCAALAAAGRGDSPRAGRRSDRAGSAETGAGGSRPLRRGRLAPNWRPLIGASADLRQQGCWTAAELYVDLESGRQAREASEASSRDLAAEAAALRRAKEFYAEQLRAAQDARQTMQDELTVLAAQAEQMGGESDHLRVRLAELEAQMLSEERQYWLDKLERIKAEIEALDFKTDQLARERQAFDKLADALREAELEAERQAAALAEREAALEAAETERATLGARVAHLDGQAAAAAVELEAARAELAESARQLDSARFDGAARGAELETTQAELAEAEVQLAASREEKRALDARINELRDNMGWVQENFSKMRADLTARAAELAHAESLRADLANELALARDNLAQQEAALTAANAARAQLAALAEESAGLRADLANLRAKLEAAVRIERHAKSSRGWRIENCTVGCQAAPRLRSSALCRI</sequence>
<feature type="region of interest" description="Disordered" evidence="2">
    <location>
        <begin position="137"/>
        <end position="171"/>
    </location>
</feature>
<proteinExistence type="predicted"/>
<keyword evidence="3" id="KW-1185">Reference proteome</keyword>
<feature type="coiled-coil region" evidence="1">
    <location>
        <begin position="286"/>
        <end position="576"/>
    </location>
</feature>
<name>A0A1I8JNG0_9PLAT</name>
<evidence type="ECO:0000313" key="4">
    <source>
        <dbReference type="WBParaSite" id="snap_masked-unitig_12336-processed-gene-0.0-mRNA-1"/>
    </source>
</evidence>
<reference evidence="4" key="1">
    <citation type="submission" date="2016-11" db="UniProtKB">
        <authorList>
            <consortium name="WormBaseParasite"/>
        </authorList>
    </citation>
    <scope>IDENTIFICATION</scope>
</reference>
<accession>A0A1I8JNG0</accession>
<dbReference type="Proteomes" id="UP000095280">
    <property type="component" value="Unplaced"/>
</dbReference>
<feature type="region of interest" description="Disordered" evidence="2">
    <location>
        <begin position="200"/>
        <end position="236"/>
    </location>
</feature>
<dbReference type="AlphaFoldDB" id="A0A1I8JNG0"/>
<protein>
    <submittedName>
        <fullName evidence="4">ANK_REP_REGION domain-containing protein</fullName>
    </submittedName>
</protein>
<organism evidence="3 4">
    <name type="scientific">Macrostomum lignano</name>
    <dbReference type="NCBI Taxonomy" id="282301"/>
    <lineage>
        <taxon>Eukaryota</taxon>
        <taxon>Metazoa</taxon>
        <taxon>Spiralia</taxon>
        <taxon>Lophotrochozoa</taxon>
        <taxon>Platyhelminthes</taxon>
        <taxon>Rhabditophora</taxon>
        <taxon>Macrostomorpha</taxon>
        <taxon>Macrostomida</taxon>
        <taxon>Macrostomidae</taxon>
        <taxon>Macrostomum</taxon>
    </lineage>
</organism>
<feature type="compositionally biased region" description="Basic and acidic residues" evidence="2">
    <location>
        <begin position="207"/>
        <end position="219"/>
    </location>
</feature>
<evidence type="ECO:0000313" key="3">
    <source>
        <dbReference type="Proteomes" id="UP000095280"/>
    </source>
</evidence>
<feature type="compositionally biased region" description="Low complexity" evidence="2">
    <location>
        <begin position="7"/>
        <end position="28"/>
    </location>
</feature>
<keyword evidence="1" id="KW-0175">Coiled coil</keyword>
<evidence type="ECO:0000256" key="1">
    <source>
        <dbReference type="SAM" id="Coils"/>
    </source>
</evidence>
<evidence type="ECO:0000256" key="2">
    <source>
        <dbReference type="SAM" id="MobiDB-lite"/>
    </source>
</evidence>
<feature type="region of interest" description="Disordered" evidence="2">
    <location>
        <begin position="1"/>
        <end position="39"/>
    </location>
</feature>
<feature type="compositionally biased region" description="Acidic residues" evidence="2">
    <location>
        <begin position="138"/>
        <end position="148"/>
    </location>
</feature>
<dbReference type="WBParaSite" id="snap_masked-unitig_12336-processed-gene-0.0-mRNA-1">
    <property type="protein sequence ID" value="snap_masked-unitig_12336-processed-gene-0.0-mRNA-1"/>
    <property type="gene ID" value="snap_masked-unitig_12336-processed-gene-0.0"/>
</dbReference>